<gene>
    <name evidence="1" type="ORF">BN1221_04491c</name>
</gene>
<name>A0A0G4K1I1_9GAMM</name>
<evidence type="ECO:0000313" key="1">
    <source>
        <dbReference type="EMBL" id="CPR20749.1"/>
    </source>
</evidence>
<dbReference type="STRING" id="1109412.BN1221_04491c"/>
<sequence length="38" mass="4338">MLSEALFFVFPFRLSCFFPMGKIPILVRKCDVGVNFAP</sequence>
<dbReference type="Proteomes" id="UP000044377">
    <property type="component" value="Unassembled WGS sequence"/>
</dbReference>
<keyword evidence="2" id="KW-1185">Reference proteome</keyword>
<reference evidence="2" key="1">
    <citation type="submission" date="2015-01" db="EMBL/GenBank/DDBJ databases">
        <authorList>
            <person name="Paterson Steve"/>
        </authorList>
    </citation>
    <scope>NUCLEOTIDE SEQUENCE [LARGE SCALE GENOMIC DNA]</scope>
    <source>
        <strain evidence="2">OBR1</strain>
    </source>
</reference>
<accession>A0A0G4K1I1</accession>
<protein>
    <submittedName>
        <fullName evidence="1">Uncharacterized protein</fullName>
    </submittedName>
</protein>
<dbReference type="EMBL" id="CGIG01000001">
    <property type="protein sequence ID" value="CPR20749.1"/>
    <property type="molecule type" value="Genomic_DNA"/>
</dbReference>
<evidence type="ECO:0000313" key="2">
    <source>
        <dbReference type="Proteomes" id="UP000044377"/>
    </source>
</evidence>
<dbReference type="AlphaFoldDB" id="A0A0G4K1I1"/>
<organism evidence="1 2">
    <name type="scientific">Brenneria goodwinii</name>
    <dbReference type="NCBI Taxonomy" id="1109412"/>
    <lineage>
        <taxon>Bacteria</taxon>
        <taxon>Pseudomonadati</taxon>
        <taxon>Pseudomonadota</taxon>
        <taxon>Gammaproteobacteria</taxon>
        <taxon>Enterobacterales</taxon>
        <taxon>Pectobacteriaceae</taxon>
        <taxon>Brenneria</taxon>
    </lineage>
</organism>
<proteinExistence type="predicted"/>